<dbReference type="SUPFAM" id="SSF52218">
    <property type="entry name" value="Flavoproteins"/>
    <property type="match status" value="1"/>
</dbReference>
<dbReference type="EMBL" id="FZOJ01000019">
    <property type="protein sequence ID" value="SNS75016.1"/>
    <property type="molecule type" value="Genomic_DNA"/>
</dbReference>
<gene>
    <name evidence="2" type="ORF">SAMN05446037_101964</name>
</gene>
<dbReference type="OrthoDB" id="9806505at2"/>
<dbReference type="RefSeq" id="WP_089284033.1">
    <property type="nucleotide sequence ID" value="NZ_FZOJ01000019.1"/>
</dbReference>
<dbReference type="InterPro" id="IPR029039">
    <property type="entry name" value="Flavoprotein-like_sf"/>
</dbReference>
<organism evidence="2 3">
    <name type="scientific">Anaerovirgula multivorans</name>
    <dbReference type="NCBI Taxonomy" id="312168"/>
    <lineage>
        <taxon>Bacteria</taxon>
        <taxon>Bacillati</taxon>
        <taxon>Bacillota</taxon>
        <taxon>Clostridia</taxon>
        <taxon>Peptostreptococcales</taxon>
        <taxon>Natronincolaceae</taxon>
        <taxon>Anaerovirgula</taxon>
    </lineage>
</organism>
<sequence>MEKSSKNKKLVIYYSFEGNTKLIAETIASDIEADLLELKPQKELNSKGFMKYLWGGSQVMMKKKPDLHPLDKNPQDYDIIFIGTPVWAWTFAPPLKTFFSTVRFNNKKVALFSCNGGQNGKTFENMKAELEHNDIIGEIEFFEPLVKEREKDIHRVKEWTKDILKNL</sequence>
<name>A0A239H0M3_9FIRM</name>
<dbReference type="Proteomes" id="UP000198304">
    <property type="component" value="Unassembled WGS sequence"/>
</dbReference>
<evidence type="ECO:0000313" key="3">
    <source>
        <dbReference type="Proteomes" id="UP000198304"/>
    </source>
</evidence>
<dbReference type="GO" id="GO:0010181">
    <property type="term" value="F:FMN binding"/>
    <property type="evidence" value="ECO:0007669"/>
    <property type="project" value="InterPro"/>
</dbReference>
<feature type="domain" description="Flavodoxin-like" evidence="1">
    <location>
        <begin position="9"/>
        <end position="164"/>
    </location>
</feature>
<proteinExistence type="predicted"/>
<dbReference type="PANTHER" id="PTHR39201">
    <property type="entry name" value="EXPORTED PROTEIN-RELATED"/>
    <property type="match status" value="1"/>
</dbReference>
<dbReference type="PROSITE" id="PS50902">
    <property type="entry name" value="FLAVODOXIN_LIKE"/>
    <property type="match status" value="1"/>
</dbReference>
<dbReference type="Pfam" id="PF12682">
    <property type="entry name" value="Flavodoxin_4"/>
    <property type="match status" value="1"/>
</dbReference>
<accession>A0A239H0M3</accession>
<keyword evidence="3" id="KW-1185">Reference proteome</keyword>
<reference evidence="2 3" key="1">
    <citation type="submission" date="2017-06" db="EMBL/GenBank/DDBJ databases">
        <authorList>
            <person name="Kim H.J."/>
            <person name="Triplett B.A."/>
        </authorList>
    </citation>
    <scope>NUCLEOTIDE SEQUENCE [LARGE SCALE GENOMIC DNA]</scope>
    <source>
        <strain evidence="2 3">SCA</strain>
    </source>
</reference>
<dbReference type="GO" id="GO:0016651">
    <property type="term" value="F:oxidoreductase activity, acting on NAD(P)H"/>
    <property type="evidence" value="ECO:0007669"/>
    <property type="project" value="UniProtKB-ARBA"/>
</dbReference>
<dbReference type="PANTHER" id="PTHR39201:SF1">
    <property type="entry name" value="FLAVODOXIN-LIKE DOMAIN-CONTAINING PROTEIN"/>
    <property type="match status" value="1"/>
</dbReference>
<evidence type="ECO:0000259" key="1">
    <source>
        <dbReference type="PROSITE" id="PS50902"/>
    </source>
</evidence>
<dbReference type="InterPro" id="IPR001226">
    <property type="entry name" value="Flavodoxin_CS"/>
</dbReference>
<dbReference type="AlphaFoldDB" id="A0A239H0M3"/>
<dbReference type="PROSITE" id="PS00201">
    <property type="entry name" value="FLAVODOXIN"/>
    <property type="match status" value="1"/>
</dbReference>
<protein>
    <submittedName>
        <fullName evidence="2">Flavodoxin</fullName>
    </submittedName>
</protein>
<evidence type="ECO:0000313" key="2">
    <source>
        <dbReference type="EMBL" id="SNS75016.1"/>
    </source>
</evidence>
<dbReference type="InterPro" id="IPR008254">
    <property type="entry name" value="Flavodoxin/NO_synth"/>
</dbReference>
<dbReference type="GO" id="GO:0009055">
    <property type="term" value="F:electron transfer activity"/>
    <property type="evidence" value="ECO:0007669"/>
    <property type="project" value="InterPro"/>
</dbReference>
<dbReference type="Gene3D" id="3.40.50.360">
    <property type="match status" value="1"/>
</dbReference>